<gene>
    <name evidence="1" type="ORF">JGUZn3_09290</name>
</gene>
<reference evidence="1 2" key="1">
    <citation type="submission" date="2020-08" db="EMBL/GenBank/DDBJ databases">
        <title>Complete genome sequence of Entomobacter blattae G55GP.</title>
        <authorList>
            <person name="Poehlein A."/>
            <person name="Guzman J."/>
            <person name="Daniel R."/>
            <person name="Vilcinskas A."/>
        </authorList>
    </citation>
    <scope>NUCLEOTIDE SEQUENCE [LARGE SCALE GENOMIC DNA]</scope>
    <source>
        <strain evidence="1 2">G55GP</strain>
    </source>
</reference>
<keyword evidence="2" id="KW-1185">Reference proteome</keyword>
<dbReference type="AlphaFoldDB" id="A0A7H1NQV1"/>
<evidence type="ECO:0000313" key="1">
    <source>
        <dbReference type="EMBL" id="QNT78161.1"/>
    </source>
</evidence>
<dbReference type="EMBL" id="CP060244">
    <property type="protein sequence ID" value="QNT78161.1"/>
    <property type="molecule type" value="Genomic_DNA"/>
</dbReference>
<accession>A0A7H1NQV1</accession>
<organism evidence="1 2">
    <name type="scientific">Entomobacter blattae</name>
    <dbReference type="NCBI Taxonomy" id="2762277"/>
    <lineage>
        <taxon>Bacteria</taxon>
        <taxon>Pseudomonadati</taxon>
        <taxon>Pseudomonadota</taxon>
        <taxon>Alphaproteobacteria</taxon>
        <taxon>Acetobacterales</taxon>
        <taxon>Acetobacteraceae</taxon>
        <taxon>Entomobacter</taxon>
    </lineage>
</organism>
<sequence>MCENVAMGFGPLKAAVGWFNEISLQFVEPMDDDEMTALLAEQAELQEKIDAGNDWELDRKTEIALDALCCPYK</sequence>
<name>A0A7H1NQV1_9PROT</name>
<dbReference type="Proteomes" id="UP000516349">
    <property type="component" value="Chromosome"/>
</dbReference>
<protein>
    <submittedName>
        <fullName evidence="1">Uncharacterized protein</fullName>
    </submittedName>
</protein>
<proteinExistence type="predicted"/>
<dbReference type="KEGG" id="ebla:JGUZn3_09290"/>
<evidence type="ECO:0000313" key="2">
    <source>
        <dbReference type="Proteomes" id="UP000516349"/>
    </source>
</evidence>